<dbReference type="OrthoDB" id="3543680at2"/>
<name>A0A1H7XNZ7_9ACTN</name>
<protein>
    <recommendedName>
        <fullName evidence="5">DUF5666 domain-containing protein</fullName>
    </recommendedName>
</protein>
<organism evidence="3 4">
    <name type="scientific">Nonomuraea pusilla</name>
    <dbReference type="NCBI Taxonomy" id="46177"/>
    <lineage>
        <taxon>Bacteria</taxon>
        <taxon>Bacillati</taxon>
        <taxon>Actinomycetota</taxon>
        <taxon>Actinomycetes</taxon>
        <taxon>Streptosporangiales</taxon>
        <taxon>Streptosporangiaceae</taxon>
        <taxon>Nonomuraea</taxon>
    </lineage>
</organism>
<dbReference type="STRING" id="46177.SAMN05660976_04899"/>
<feature type="compositionally biased region" description="Gly residues" evidence="1">
    <location>
        <begin position="75"/>
        <end position="96"/>
    </location>
</feature>
<keyword evidence="2" id="KW-0472">Membrane</keyword>
<feature type="transmembrane region" description="Helical" evidence="2">
    <location>
        <begin position="28"/>
        <end position="46"/>
    </location>
</feature>
<evidence type="ECO:0008006" key="5">
    <source>
        <dbReference type="Google" id="ProtNLM"/>
    </source>
</evidence>
<accession>A0A1H7XNZ7</accession>
<feature type="region of interest" description="Disordered" evidence="1">
    <location>
        <begin position="54"/>
        <end position="97"/>
    </location>
</feature>
<evidence type="ECO:0000313" key="3">
    <source>
        <dbReference type="EMBL" id="SEM35353.1"/>
    </source>
</evidence>
<dbReference type="RefSeq" id="WP_091103039.1">
    <property type="nucleotide sequence ID" value="NZ_FOBF01000012.1"/>
</dbReference>
<reference evidence="3 4" key="1">
    <citation type="submission" date="2016-10" db="EMBL/GenBank/DDBJ databases">
        <authorList>
            <person name="de Groot N.N."/>
        </authorList>
    </citation>
    <scope>NUCLEOTIDE SEQUENCE [LARGE SCALE GENOMIC DNA]</scope>
    <source>
        <strain evidence="3 4">DSM 43357</strain>
    </source>
</reference>
<gene>
    <name evidence="3" type="ORF">SAMN05660976_04899</name>
</gene>
<dbReference type="Proteomes" id="UP000198953">
    <property type="component" value="Unassembled WGS sequence"/>
</dbReference>
<evidence type="ECO:0000256" key="1">
    <source>
        <dbReference type="SAM" id="MobiDB-lite"/>
    </source>
</evidence>
<evidence type="ECO:0000313" key="4">
    <source>
        <dbReference type="Proteomes" id="UP000198953"/>
    </source>
</evidence>
<proteinExistence type="predicted"/>
<keyword evidence="2" id="KW-0812">Transmembrane</keyword>
<dbReference type="EMBL" id="FOBF01000012">
    <property type="protein sequence ID" value="SEM35353.1"/>
    <property type="molecule type" value="Genomic_DNA"/>
</dbReference>
<feature type="compositionally biased region" description="Low complexity" evidence="1">
    <location>
        <begin position="54"/>
        <end position="74"/>
    </location>
</feature>
<keyword evidence="2" id="KW-1133">Transmembrane helix</keyword>
<keyword evidence="4" id="KW-1185">Reference proteome</keyword>
<dbReference type="AlphaFoldDB" id="A0A1H7XNZ7"/>
<sequence length="169" mass="16570">MAELDSSPFQDDLREELAAQPRRGVSRLTVGLAAGVVLVAGILIGIQAGRLSGSPSAASAPSGLSGTFAGQRQPGAGGLPGGYGQRGAAQGGGGTMGTVEKVEDGKVYVLTTDGSTVTVTTTGETAVRVTAPGEVSDLKPGSTVVVRGQRGQDGTVAASSITEGGGFGR</sequence>
<evidence type="ECO:0000256" key="2">
    <source>
        <dbReference type="SAM" id="Phobius"/>
    </source>
</evidence>